<dbReference type="EMBL" id="NQIK02000002">
    <property type="protein sequence ID" value="KAF7574999.1"/>
    <property type="molecule type" value="Genomic_DNA"/>
</dbReference>
<proteinExistence type="predicted"/>
<protein>
    <submittedName>
        <fullName evidence="3">Uncharacterized protein</fullName>
    </submittedName>
</protein>
<keyword evidence="2" id="KW-1133">Transmembrane helix</keyword>
<sequence>MTLSSGALVATICAVIALLGALISAVVVVNRRRRDNIRAIGLQRLNPTTLPPPILAVGGRQPGLVHQAPPQQHIRFASTQYPRQAAGGAPSSGNGRKIAGRPPHH</sequence>
<dbReference type="KEGG" id="ptrr:6341254"/>
<dbReference type="AlphaFoldDB" id="A0A2W1F6W9"/>
<evidence type="ECO:0000256" key="2">
    <source>
        <dbReference type="SAM" id="Phobius"/>
    </source>
</evidence>
<evidence type="ECO:0000256" key="1">
    <source>
        <dbReference type="SAM" id="MobiDB-lite"/>
    </source>
</evidence>
<comment type="caution">
    <text evidence="3">The sequence shown here is derived from an EMBL/GenBank/DDBJ whole genome shotgun (WGS) entry which is preliminary data.</text>
</comment>
<name>A0A2W1F6W9_9PLEO</name>
<organism evidence="3 4">
    <name type="scientific">Pyrenophora tritici-repentis</name>
    <dbReference type="NCBI Taxonomy" id="45151"/>
    <lineage>
        <taxon>Eukaryota</taxon>
        <taxon>Fungi</taxon>
        <taxon>Dikarya</taxon>
        <taxon>Ascomycota</taxon>
        <taxon>Pezizomycotina</taxon>
        <taxon>Dothideomycetes</taxon>
        <taxon>Pleosporomycetidae</taxon>
        <taxon>Pleosporales</taxon>
        <taxon>Pleosporineae</taxon>
        <taxon>Pleosporaceae</taxon>
        <taxon>Pyrenophora</taxon>
    </lineage>
</organism>
<gene>
    <name evidence="3" type="ORF">PtrM4_066230</name>
</gene>
<evidence type="ECO:0000313" key="3">
    <source>
        <dbReference type="EMBL" id="KAF7574999.1"/>
    </source>
</evidence>
<dbReference type="GeneID" id="6341254"/>
<evidence type="ECO:0000313" key="4">
    <source>
        <dbReference type="Proteomes" id="UP000245464"/>
    </source>
</evidence>
<feature type="transmembrane region" description="Helical" evidence="2">
    <location>
        <begin position="6"/>
        <end position="29"/>
    </location>
</feature>
<dbReference type="RefSeq" id="XP_001933363.1">
    <property type="nucleotide sequence ID" value="XM_001933328.1"/>
</dbReference>
<keyword evidence="2" id="KW-0812">Transmembrane</keyword>
<feature type="region of interest" description="Disordered" evidence="1">
    <location>
        <begin position="79"/>
        <end position="105"/>
    </location>
</feature>
<reference evidence="3" key="1">
    <citation type="journal article" date="2018" name="BMC Genomics">
        <title>Comparative genomics of the wheat fungal pathogen Pyrenophora tritici-repentis reveals chromosomal variations and genome plasticity.</title>
        <authorList>
            <person name="Moolhuijzen P."/>
            <person name="See P.T."/>
            <person name="Hane J.K."/>
            <person name="Shi G."/>
            <person name="Liu Z."/>
            <person name="Oliver R.P."/>
            <person name="Moffat C.S."/>
        </authorList>
    </citation>
    <scope>NUCLEOTIDE SEQUENCE [LARGE SCALE GENOMIC DNA]</scope>
    <source>
        <strain evidence="3">M4</strain>
    </source>
</reference>
<dbReference type="Proteomes" id="UP000245464">
    <property type="component" value="Chromosome 2"/>
</dbReference>
<accession>A0A2W1F6W9</accession>
<keyword evidence="2" id="KW-0472">Membrane</keyword>